<accession>A0A7W8BHC1</accession>
<dbReference type="Proteomes" id="UP000528608">
    <property type="component" value="Unassembled WGS sequence"/>
</dbReference>
<reference evidence="3 4" key="1">
    <citation type="submission" date="2020-08" db="EMBL/GenBank/DDBJ databases">
        <title>Genomic Encyclopedia of Type Strains, Phase III (KMG-III): the genomes of soil and plant-associated and newly described type strains.</title>
        <authorList>
            <person name="Whitman W."/>
        </authorList>
    </citation>
    <scope>NUCLEOTIDE SEQUENCE [LARGE SCALE GENOMIC DNA]</scope>
    <source>
        <strain evidence="3 4">CECT 3259</strain>
    </source>
</reference>
<dbReference type="EMBL" id="JACHJF010000037">
    <property type="protein sequence ID" value="MBB5122937.1"/>
    <property type="molecule type" value="Genomic_DNA"/>
</dbReference>
<evidence type="ECO:0000256" key="1">
    <source>
        <dbReference type="SAM" id="MobiDB-lite"/>
    </source>
</evidence>
<evidence type="ECO:0000313" key="4">
    <source>
        <dbReference type="Proteomes" id="UP000528608"/>
    </source>
</evidence>
<dbReference type="GO" id="GO:0071949">
    <property type="term" value="F:FAD binding"/>
    <property type="evidence" value="ECO:0007669"/>
    <property type="project" value="InterPro"/>
</dbReference>
<proteinExistence type="predicted"/>
<dbReference type="PANTHER" id="PTHR43422">
    <property type="entry name" value="THIAMINE THIAZOLE SYNTHASE"/>
    <property type="match status" value="1"/>
</dbReference>
<evidence type="ECO:0000313" key="3">
    <source>
        <dbReference type="EMBL" id="MBB5122937.1"/>
    </source>
</evidence>
<gene>
    <name evidence="3" type="ORF">FHS36_006414</name>
</gene>
<feature type="domain" description="FAD-binding" evidence="2">
    <location>
        <begin position="15"/>
        <end position="353"/>
    </location>
</feature>
<dbReference type="AlphaFoldDB" id="A0A7W8BHC1"/>
<dbReference type="SUPFAM" id="SSF51905">
    <property type="entry name" value="FAD/NAD(P)-binding domain"/>
    <property type="match status" value="1"/>
</dbReference>
<organism evidence="3 4">
    <name type="scientific">Streptomyces eurocidicus</name>
    <name type="common">Streptoverticillium eurocidicus</name>
    <dbReference type="NCBI Taxonomy" id="66423"/>
    <lineage>
        <taxon>Bacteria</taxon>
        <taxon>Bacillati</taxon>
        <taxon>Actinomycetota</taxon>
        <taxon>Actinomycetes</taxon>
        <taxon>Kitasatosporales</taxon>
        <taxon>Streptomycetaceae</taxon>
        <taxon>Streptomyces</taxon>
    </lineage>
</organism>
<sequence length="470" mass="50018">MTTPRTIPPRPAGDRTDAVVVGAGIAGLLAAHVLARRHQVTLLDGDRIPGTPDRRSGVPQDGHVHALFAQGLRTVEALLPGFTAELCRRGGLRIDVCADLAIATPHGWGTRFPSNLRVVGASRPLIEAVIREHVLDNPRVRLLERHRVHSLTGDERHVSAVVVHDLDTGQGTAVPAALVVDASGRGSRLPNWLTGLGCPPVPETTVDAHIGYATRLYRLPAGPRGWRALYALPSGPAVTRGGVLAPVEDDRWIVSLSGAGTDRPPSHEDAFLPFARTLATPAIADALAGGTPLSGVVRSHSTANRRRHLDRARHFPGNLLVLGDAACAFNPVYAQGMTVAARSARLLRSCLASGASTRRFHHRQKHLHDTPWLLATTADLRFPHTTGGPPSPHQRALGRYLDRVLAAGTHDARAQAAFLNVLNMVHPPVTLLAPRVALSALRTRASGPSLTAPPPDPEPSTNCQGAPHVH</sequence>
<dbReference type="InterPro" id="IPR002938">
    <property type="entry name" value="FAD-bd"/>
</dbReference>
<dbReference type="Pfam" id="PF01494">
    <property type="entry name" value="FAD_binding_3"/>
    <property type="match status" value="1"/>
</dbReference>
<comment type="caution">
    <text evidence="3">The sequence shown here is derived from an EMBL/GenBank/DDBJ whole genome shotgun (WGS) entry which is preliminary data.</text>
</comment>
<dbReference type="PANTHER" id="PTHR43422:SF3">
    <property type="entry name" value="THIAMINE THIAZOLE SYNTHASE"/>
    <property type="match status" value="1"/>
</dbReference>
<dbReference type="InterPro" id="IPR036188">
    <property type="entry name" value="FAD/NAD-bd_sf"/>
</dbReference>
<dbReference type="PRINTS" id="PR00420">
    <property type="entry name" value="RNGMNOXGNASE"/>
</dbReference>
<feature type="region of interest" description="Disordered" evidence="1">
    <location>
        <begin position="445"/>
        <end position="470"/>
    </location>
</feature>
<name>A0A7W8BHC1_STREU</name>
<dbReference type="RefSeq" id="WP_102917739.1">
    <property type="nucleotide sequence ID" value="NZ_JACHJF010000037.1"/>
</dbReference>
<dbReference type="OrthoDB" id="9790035at2"/>
<protein>
    <submittedName>
        <fullName evidence="3">Flavin-dependent dehydrogenase</fullName>
    </submittedName>
</protein>
<dbReference type="Gene3D" id="3.50.50.60">
    <property type="entry name" value="FAD/NAD(P)-binding domain"/>
    <property type="match status" value="2"/>
</dbReference>
<evidence type="ECO:0000259" key="2">
    <source>
        <dbReference type="Pfam" id="PF01494"/>
    </source>
</evidence>